<keyword evidence="8" id="KW-1185">Reference proteome</keyword>
<dbReference type="NCBIfam" id="TIGR00254">
    <property type="entry name" value="GGDEF"/>
    <property type="match status" value="1"/>
</dbReference>
<keyword evidence="5" id="KW-1133">Transmembrane helix</keyword>
<reference evidence="7 8" key="1">
    <citation type="submission" date="2016-10" db="EMBL/GenBank/DDBJ databases">
        <authorList>
            <person name="Varghese N."/>
            <person name="Submissions S."/>
        </authorList>
    </citation>
    <scope>NUCLEOTIDE SEQUENCE [LARGE SCALE GENOMIC DNA]</scope>
    <source>
        <strain evidence="7 8">CECT 8317</strain>
    </source>
</reference>
<dbReference type="GO" id="GO:0005886">
    <property type="term" value="C:plasma membrane"/>
    <property type="evidence" value="ECO:0007669"/>
    <property type="project" value="UniProtKB-SubCell"/>
</dbReference>
<dbReference type="FunFam" id="3.30.70.270:FF:000001">
    <property type="entry name" value="Diguanylate cyclase domain protein"/>
    <property type="match status" value="1"/>
</dbReference>
<organism evidence="7 8">
    <name type="scientific">Halopseudomonas aestusnigri</name>
    <dbReference type="NCBI Taxonomy" id="857252"/>
    <lineage>
        <taxon>Bacteria</taxon>
        <taxon>Pseudomonadati</taxon>
        <taxon>Pseudomonadota</taxon>
        <taxon>Gammaproteobacteria</taxon>
        <taxon>Pseudomonadales</taxon>
        <taxon>Pseudomonadaceae</taxon>
        <taxon>Halopseudomonas</taxon>
    </lineage>
</organism>
<dbReference type="PROSITE" id="PS50887">
    <property type="entry name" value="GGDEF"/>
    <property type="match status" value="1"/>
</dbReference>
<comment type="catalytic activity">
    <reaction evidence="4">
        <text>2 GTP = 3',3'-c-di-GMP + 2 diphosphate</text>
        <dbReference type="Rhea" id="RHEA:24898"/>
        <dbReference type="ChEBI" id="CHEBI:33019"/>
        <dbReference type="ChEBI" id="CHEBI:37565"/>
        <dbReference type="ChEBI" id="CHEBI:58805"/>
        <dbReference type="EC" id="2.7.7.65"/>
    </reaction>
</comment>
<feature type="transmembrane region" description="Helical" evidence="5">
    <location>
        <begin position="35"/>
        <end position="54"/>
    </location>
</feature>
<dbReference type="InterPro" id="IPR029787">
    <property type="entry name" value="Nucleotide_cyclase"/>
</dbReference>
<evidence type="ECO:0000256" key="3">
    <source>
        <dbReference type="ARBA" id="ARBA00012528"/>
    </source>
</evidence>
<feature type="domain" description="GGDEF" evidence="6">
    <location>
        <begin position="249"/>
        <end position="383"/>
    </location>
</feature>
<dbReference type="RefSeq" id="WP_140418566.1">
    <property type="nucleotide sequence ID" value="NZ_BTPS01000005.1"/>
</dbReference>
<evidence type="ECO:0000313" key="7">
    <source>
        <dbReference type="EMBL" id="SEF93946.1"/>
    </source>
</evidence>
<dbReference type="GO" id="GO:0052621">
    <property type="term" value="F:diguanylate cyclase activity"/>
    <property type="evidence" value="ECO:0007669"/>
    <property type="project" value="UniProtKB-EC"/>
</dbReference>
<dbReference type="EMBL" id="FNVE01000002">
    <property type="protein sequence ID" value="SEF93946.1"/>
    <property type="molecule type" value="Genomic_DNA"/>
</dbReference>
<dbReference type="AlphaFoldDB" id="A0AAQ1G5X3"/>
<keyword evidence="5" id="KW-0812">Transmembrane</keyword>
<evidence type="ECO:0000256" key="2">
    <source>
        <dbReference type="ARBA" id="ARBA00004533"/>
    </source>
</evidence>
<dbReference type="GO" id="GO:0043709">
    <property type="term" value="P:cell adhesion involved in single-species biofilm formation"/>
    <property type="evidence" value="ECO:0007669"/>
    <property type="project" value="TreeGrafter"/>
</dbReference>
<evidence type="ECO:0000259" key="6">
    <source>
        <dbReference type="PROSITE" id="PS50887"/>
    </source>
</evidence>
<feature type="transmembrane region" description="Helical" evidence="5">
    <location>
        <begin position="6"/>
        <end position="28"/>
    </location>
</feature>
<dbReference type="PANTHER" id="PTHR45138">
    <property type="entry name" value="REGULATORY COMPONENTS OF SENSORY TRANSDUCTION SYSTEM"/>
    <property type="match status" value="1"/>
</dbReference>
<comment type="subcellular location">
    <subcellularLocation>
        <location evidence="2">Cell inner membrane</location>
    </subcellularLocation>
</comment>
<dbReference type="CDD" id="cd01949">
    <property type="entry name" value="GGDEF"/>
    <property type="match status" value="1"/>
</dbReference>
<gene>
    <name evidence="7" type="ORF">SAMN05216586_102347</name>
</gene>
<comment type="caution">
    <text evidence="7">The sequence shown here is derived from an EMBL/GenBank/DDBJ whole genome shotgun (WGS) entry which is preliminary data.</text>
</comment>
<dbReference type="EC" id="2.7.7.65" evidence="3"/>
<dbReference type="InterPro" id="IPR043128">
    <property type="entry name" value="Rev_trsase/Diguanyl_cyclase"/>
</dbReference>
<dbReference type="Gene3D" id="3.30.70.270">
    <property type="match status" value="1"/>
</dbReference>
<evidence type="ECO:0000256" key="4">
    <source>
        <dbReference type="ARBA" id="ARBA00034247"/>
    </source>
</evidence>
<dbReference type="SMART" id="SM00267">
    <property type="entry name" value="GGDEF"/>
    <property type="match status" value="1"/>
</dbReference>
<dbReference type="SUPFAM" id="SSF55073">
    <property type="entry name" value="Nucleotide cyclase"/>
    <property type="match status" value="1"/>
</dbReference>
<dbReference type="Proteomes" id="UP000243518">
    <property type="component" value="Unassembled WGS sequence"/>
</dbReference>
<feature type="transmembrane region" description="Helical" evidence="5">
    <location>
        <begin position="60"/>
        <end position="78"/>
    </location>
</feature>
<name>A0AAQ1G5X3_9GAMM</name>
<dbReference type="InterPro" id="IPR050469">
    <property type="entry name" value="Diguanylate_Cyclase"/>
</dbReference>
<evidence type="ECO:0000313" key="8">
    <source>
        <dbReference type="Proteomes" id="UP000243518"/>
    </source>
</evidence>
<dbReference type="PANTHER" id="PTHR45138:SF9">
    <property type="entry name" value="DIGUANYLATE CYCLASE DGCM-RELATED"/>
    <property type="match status" value="1"/>
</dbReference>
<dbReference type="InterPro" id="IPR000160">
    <property type="entry name" value="GGDEF_dom"/>
</dbReference>
<feature type="transmembrane region" description="Helical" evidence="5">
    <location>
        <begin position="90"/>
        <end position="108"/>
    </location>
</feature>
<protein>
    <recommendedName>
        <fullName evidence="3">diguanylate cyclase</fullName>
        <ecNumber evidence="3">2.7.7.65</ecNumber>
    </recommendedName>
</protein>
<dbReference type="GO" id="GO:1902201">
    <property type="term" value="P:negative regulation of bacterial-type flagellum-dependent cell motility"/>
    <property type="evidence" value="ECO:0007669"/>
    <property type="project" value="TreeGrafter"/>
</dbReference>
<keyword evidence="5" id="KW-0472">Membrane</keyword>
<feature type="transmembrane region" description="Helical" evidence="5">
    <location>
        <begin position="186"/>
        <end position="208"/>
    </location>
</feature>
<accession>A0AAQ1G5X3</accession>
<proteinExistence type="predicted"/>
<evidence type="ECO:0000256" key="5">
    <source>
        <dbReference type="SAM" id="Phobius"/>
    </source>
</evidence>
<dbReference type="Pfam" id="PF00990">
    <property type="entry name" value="GGDEF"/>
    <property type="match status" value="1"/>
</dbReference>
<comment type="cofactor">
    <cofactor evidence="1">
        <name>Mg(2+)</name>
        <dbReference type="ChEBI" id="CHEBI:18420"/>
    </cofactor>
</comment>
<feature type="transmembrane region" description="Helical" evidence="5">
    <location>
        <begin position="144"/>
        <end position="166"/>
    </location>
</feature>
<sequence length="405" mass="45424">MLDLTTLMLVLALTTATAVICLLVAAALNPRVPSIRFWAIGLSMVVFGALLQSARAYIPIWFSAIVITQGYFVLWWGARCHQQGWAAPHFWPTMATLLALQGAAFFLLRDSLRFSIMTHSAIVVVVAGLMVYEIIRVRPRPRTLTYAWCAIWLVHAGLYLRRLMLYGLDPAYANVTTFEQGESVEALNYLEGIVFIYAFTMICIMFLLRSLQDELKTQAMHDPLTNLFNRRAFEQAALRHLEGNRRTGESAALLLLDLDGFKAINDRHGHAAGDAVLARFAELLQDSSQTRDLICRFGGEEFLLMVANTDMNKARQLAERIRETWQRQQVQVGRLTLSNTVSIGLTPVPADSTLSLHELVERADQALYQAKQSGRNRCCSWPLTADDAACREGEQRSFVQLGSPE</sequence>
<feature type="transmembrane region" description="Helical" evidence="5">
    <location>
        <begin position="114"/>
        <end position="132"/>
    </location>
</feature>
<evidence type="ECO:0000256" key="1">
    <source>
        <dbReference type="ARBA" id="ARBA00001946"/>
    </source>
</evidence>